<name>A0ABT1I9G6_9PSEU</name>
<feature type="compositionally biased region" description="Basic residues" evidence="1">
    <location>
        <begin position="45"/>
        <end position="66"/>
    </location>
</feature>
<proteinExistence type="predicted"/>
<dbReference type="Proteomes" id="UP001205185">
    <property type="component" value="Unassembled WGS sequence"/>
</dbReference>
<comment type="caution">
    <text evidence="2">The sequence shown here is derived from an EMBL/GenBank/DDBJ whole genome shotgun (WGS) entry which is preliminary data.</text>
</comment>
<protein>
    <submittedName>
        <fullName evidence="2">Uncharacterized protein</fullName>
    </submittedName>
</protein>
<accession>A0ABT1I9G6</accession>
<organism evidence="2 3">
    <name type="scientific">Actinokineospora diospyrosa</name>
    <dbReference type="NCBI Taxonomy" id="103728"/>
    <lineage>
        <taxon>Bacteria</taxon>
        <taxon>Bacillati</taxon>
        <taxon>Actinomycetota</taxon>
        <taxon>Actinomycetes</taxon>
        <taxon>Pseudonocardiales</taxon>
        <taxon>Pseudonocardiaceae</taxon>
        <taxon>Actinokineospora</taxon>
    </lineage>
</organism>
<feature type="region of interest" description="Disordered" evidence="1">
    <location>
        <begin position="1"/>
        <end position="74"/>
    </location>
</feature>
<keyword evidence="3" id="KW-1185">Reference proteome</keyword>
<dbReference type="EMBL" id="JAMTCO010000004">
    <property type="protein sequence ID" value="MCP2269224.1"/>
    <property type="molecule type" value="Genomic_DNA"/>
</dbReference>
<gene>
    <name evidence="2" type="ORF">LV75_001712</name>
</gene>
<evidence type="ECO:0000256" key="1">
    <source>
        <dbReference type="SAM" id="MobiDB-lite"/>
    </source>
</evidence>
<feature type="compositionally biased region" description="Basic residues" evidence="1">
    <location>
        <begin position="135"/>
        <end position="150"/>
    </location>
</feature>
<sequence>MTTIPSRDGVPTAITSSSYRYTRRAEGNRATGSRSRRTDPLPHQERRRRRDRCRRRRVDHSHRPRPLHVVAGRPTPGAEVDAVATLAPLAERLLERAADVLASPPARATVSAHLYAAISALLAHAGGFPSDIQHRGRHHRPGTHRLRRPAHPPAPQRIGDLHQLLAVLLGSAVVRGVDARVVLPRRTTSVGVGCGRSRWPLSRGGHHDSCGAVVVTSSAGARGVAADETAAPVSY</sequence>
<reference evidence="2 3" key="1">
    <citation type="submission" date="2022-06" db="EMBL/GenBank/DDBJ databases">
        <title>Genomic Encyclopedia of Archaeal and Bacterial Type Strains, Phase II (KMG-II): from individual species to whole genera.</title>
        <authorList>
            <person name="Goeker M."/>
        </authorList>
    </citation>
    <scope>NUCLEOTIDE SEQUENCE [LARGE SCALE GENOMIC DNA]</scope>
    <source>
        <strain evidence="2 3">DSM 44255</strain>
    </source>
</reference>
<feature type="region of interest" description="Disordered" evidence="1">
    <location>
        <begin position="130"/>
        <end position="156"/>
    </location>
</feature>
<evidence type="ECO:0000313" key="2">
    <source>
        <dbReference type="EMBL" id="MCP2269224.1"/>
    </source>
</evidence>
<evidence type="ECO:0000313" key="3">
    <source>
        <dbReference type="Proteomes" id="UP001205185"/>
    </source>
</evidence>